<feature type="region of interest" description="Disordered" evidence="2">
    <location>
        <begin position="515"/>
        <end position="591"/>
    </location>
</feature>
<feature type="compositionally biased region" description="Polar residues" evidence="2">
    <location>
        <begin position="567"/>
        <end position="589"/>
    </location>
</feature>
<dbReference type="Proteomes" id="UP000807159">
    <property type="component" value="Chromosome 4"/>
</dbReference>
<comment type="caution">
    <text evidence="3">The sequence shown here is derived from an EMBL/GenBank/DDBJ whole genome shotgun (WGS) entry which is preliminary data.</text>
</comment>
<evidence type="ECO:0000256" key="1">
    <source>
        <dbReference type="ARBA" id="ARBA00005536"/>
    </source>
</evidence>
<proteinExistence type="inferred from homology"/>
<dbReference type="GO" id="GO:0015031">
    <property type="term" value="P:protein transport"/>
    <property type="evidence" value="ECO:0007669"/>
    <property type="project" value="InterPro"/>
</dbReference>
<dbReference type="EMBL" id="JACEGQ020000004">
    <property type="protein sequence ID" value="KAH8511920.1"/>
    <property type="molecule type" value="Genomic_DNA"/>
</dbReference>
<accession>A0A8T2Z3N5</accession>
<dbReference type="PANTHER" id="PTHR12161">
    <property type="entry name" value="IST1 FAMILY MEMBER"/>
    <property type="match status" value="1"/>
</dbReference>
<keyword evidence="4" id="KW-1185">Reference proteome</keyword>
<name>A0A8T2Z3N5_POPDE</name>
<dbReference type="PANTHER" id="PTHR12161:SF50">
    <property type="entry name" value="VACUOLAR PROTEIN SORTING-ASSOCIATED PROTEIN IST1"/>
    <property type="match status" value="1"/>
</dbReference>
<evidence type="ECO:0000256" key="2">
    <source>
        <dbReference type="SAM" id="MobiDB-lite"/>
    </source>
</evidence>
<organism evidence="3 4">
    <name type="scientific">Populus deltoides</name>
    <name type="common">Eastern poplar</name>
    <name type="synonym">Eastern cottonwood</name>
    <dbReference type="NCBI Taxonomy" id="3696"/>
    <lineage>
        <taxon>Eukaryota</taxon>
        <taxon>Viridiplantae</taxon>
        <taxon>Streptophyta</taxon>
        <taxon>Embryophyta</taxon>
        <taxon>Tracheophyta</taxon>
        <taxon>Spermatophyta</taxon>
        <taxon>Magnoliopsida</taxon>
        <taxon>eudicotyledons</taxon>
        <taxon>Gunneridae</taxon>
        <taxon>Pentapetalae</taxon>
        <taxon>rosids</taxon>
        <taxon>fabids</taxon>
        <taxon>Malpighiales</taxon>
        <taxon>Salicaceae</taxon>
        <taxon>Saliceae</taxon>
        <taxon>Populus</taxon>
    </lineage>
</organism>
<dbReference type="Gene3D" id="1.20.1260.60">
    <property type="entry name" value="Vacuolar protein sorting-associated protein Ist1"/>
    <property type="match status" value="1"/>
</dbReference>
<feature type="compositionally biased region" description="Basic residues" evidence="2">
    <location>
        <begin position="550"/>
        <end position="561"/>
    </location>
</feature>
<reference evidence="3" key="1">
    <citation type="journal article" date="2021" name="J. Hered.">
        <title>Genome Assembly of Salicaceae Populus deltoides (Eastern Cottonwood) I-69 Based on Nanopore Sequencing and Hi-C Technologies.</title>
        <authorList>
            <person name="Bai S."/>
            <person name="Wu H."/>
            <person name="Zhang J."/>
            <person name="Pan Z."/>
            <person name="Zhao W."/>
            <person name="Li Z."/>
            <person name="Tong C."/>
        </authorList>
    </citation>
    <scope>NUCLEOTIDE SEQUENCE</scope>
    <source>
        <tissue evidence="3">Leaf</tissue>
    </source>
</reference>
<dbReference type="FunFam" id="1.20.1260.60:FF:000002">
    <property type="entry name" value="Vacuolar protein sorting-associated protein IST1"/>
    <property type="match status" value="1"/>
</dbReference>
<evidence type="ECO:0000313" key="3">
    <source>
        <dbReference type="EMBL" id="KAH8511920.1"/>
    </source>
</evidence>
<gene>
    <name evidence="3" type="ORF">H0E87_009196</name>
</gene>
<dbReference type="Pfam" id="PF03398">
    <property type="entry name" value="Ist1"/>
    <property type="match status" value="1"/>
</dbReference>
<dbReference type="InterPro" id="IPR042277">
    <property type="entry name" value="IST1-like"/>
</dbReference>
<sequence>MLSICSEKSIKLLHCRLNLLKRKRYSIVRQLREDIAQLLKIGQNEAAFARAEQLLKDQSLLDAYDLVDHYCEFIILHFPYIRKHKIVTFSARKDQVATEILRDRPKDINEAVSTLIFAAAWFGDLPELRAIRKLFGKRYGQKFIKDVAALQSGNLVNHKIMEKLCLKFISDSVKLKLINEIAMDYGLQLWYLGCDNRPKQHLLQMPGNTDHQLERFVFEGEAGVSYNSTSGAMVLASYAKHSPDIPSELIIHPPDKAPMHKKAVHTENHSQYKYMYELLDQSDFESSGSNSMPADSFKGNADIARTATPEISFQYHKRTVYVDEVEEFEFNGEDKRLFLFNASPRPLIDNYGVDGSTLLALSHHGYSEGNCNRPEPEDKIALSRKTHERIGNSYGHRLERRVDTKNNRKYESFLTPVNTKDNDFVVFNGQFCKFSPCQKQFYHRVFHFQNKQRTMIPAKERRSASLVCYDKVLSKPVKGYVPSCKRSSRLSPEKKLRCCLEKSCYKCDGQVNGTQTQENKKLMETEESSDCPARYASSYDSSSQGPSPGSRKKTIPPKRLKGMTVPDNDNQSISSQLELSKGSTASSCSHVHPKLPDYDEIAAKFIALKKEHQLRTNAARHGLNIT</sequence>
<evidence type="ECO:0000313" key="4">
    <source>
        <dbReference type="Proteomes" id="UP000807159"/>
    </source>
</evidence>
<comment type="similarity">
    <text evidence="1">Belongs to the IST1 family.</text>
</comment>
<protein>
    <submittedName>
        <fullName evidence="3">Uncharacterized protein</fullName>
    </submittedName>
</protein>
<feature type="compositionally biased region" description="Low complexity" evidence="2">
    <location>
        <begin position="533"/>
        <end position="549"/>
    </location>
</feature>
<dbReference type="AlphaFoldDB" id="A0A8T2Z3N5"/>
<dbReference type="InterPro" id="IPR005061">
    <property type="entry name" value="Ist1"/>
</dbReference>